<dbReference type="AlphaFoldDB" id="A0A9Y4NWE9"/>
<feature type="compositionally biased region" description="Polar residues" evidence="19">
    <location>
        <begin position="39"/>
        <end position="55"/>
    </location>
</feature>
<comment type="similarity">
    <text evidence="2">Belongs to the FRAS1 family.</text>
</comment>
<dbReference type="InterPro" id="IPR016186">
    <property type="entry name" value="C-type_lectin-like/link_sf"/>
</dbReference>
<keyword evidence="5" id="KW-0272">Extracellular matrix</keyword>
<feature type="domain" description="C-type lectin" evidence="20">
    <location>
        <begin position="134"/>
        <end position="240"/>
    </location>
</feature>
<evidence type="ECO:0000259" key="20">
    <source>
        <dbReference type="PROSITE" id="PS50041"/>
    </source>
</evidence>
<name>A0A9Y4NWE9_9TELE</name>
<keyword evidence="11" id="KW-0084">Basement membrane</keyword>
<evidence type="ECO:0000256" key="10">
    <source>
        <dbReference type="ARBA" id="ARBA00022837"/>
    </source>
</evidence>
<dbReference type="RefSeq" id="XP_008304841.1">
    <property type="nucleotide sequence ID" value="XM_008306619.1"/>
</dbReference>
<dbReference type="InterPro" id="IPR051561">
    <property type="entry name" value="FRAS1_ECM"/>
</dbReference>
<dbReference type="SMART" id="SM00034">
    <property type="entry name" value="CLECT"/>
    <property type="match status" value="1"/>
</dbReference>
<keyword evidence="8" id="KW-0430">Lectin</keyword>
<evidence type="ECO:0000313" key="22">
    <source>
        <dbReference type="RefSeq" id="XP_008304841.1"/>
    </source>
</evidence>
<keyword evidence="10" id="KW-0106">Calcium</keyword>
<dbReference type="PANTHER" id="PTHR45739">
    <property type="entry name" value="MATRIX PROTEIN, PUTATIVE-RELATED"/>
    <property type="match status" value="1"/>
</dbReference>
<evidence type="ECO:0000256" key="18">
    <source>
        <dbReference type="ARBA" id="ARBA00081243"/>
    </source>
</evidence>
<dbReference type="GO" id="GO:0030246">
    <property type="term" value="F:carbohydrate binding"/>
    <property type="evidence" value="ECO:0007669"/>
    <property type="project" value="UniProtKB-KW"/>
</dbReference>
<keyword evidence="6" id="KW-0479">Metal-binding</keyword>
<evidence type="ECO:0000256" key="16">
    <source>
        <dbReference type="ARBA" id="ARBA00065340"/>
    </source>
</evidence>
<feature type="region of interest" description="Disordered" evidence="19">
    <location>
        <begin position="24"/>
        <end position="81"/>
    </location>
</feature>
<comment type="subunit">
    <text evidence="16">Interacts with FREM2.</text>
</comment>
<evidence type="ECO:0000256" key="12">
    <source>
        <dbReference type="ARBA" id="ARBA00022889"/>
    </source>
</evidence>
<evidence type="ECO:0000256" key="19">
    <source>
        <dbReference type="SAM" id="MobiDB-lite"/>
    </source>
</evidence>
<feature type="compositionally biased region" description="Basic residues" evidence="19">
    <location>
        <begin position="56"/>
        <end position="66"/>
    </location>
</feature>
<dbReference type="GO" id="GO:0005604">
    <property type="term" value="C:basement membrane"/>
    <property type="evidence" value="ECO:0007669"/>
    <property type="project" value="UniProtKB-SubCell"/>
</dbReference>
<comment type="subcellular location">
    <subcellularLocation>
        <location evidence="1">Secreted</location>
        <location evidence="1">Extracellular space</location>
        <location evidence="1">Extracellular matrix</location>
        <location evidence="1">Basement membrane</location>
    </subcellularLocation>
</comment>
<dbReference type="FunFam" id="3.10.100.10:FF:000081">
    <property type="entry name" value="FRAS1 related extracellular matrix 1"/>
    <property type="match status" value="1"/>
</dbReference>
<dbReference type="Pfam" id="PF00059">
    <property type="entry name" value="Lectin_C"/>
    <property type="match status" value="1"/>
</dbReference>
<dbReference type="PROSITE" id="PS50041">
    <property type="entry name" value="C_TYPE_LECTIN_2"/>
    <property type="match status" value="1"/>
</dbReference>
<protein>
    <recommendedName>
        <fullName evidence="17">FRAS1-related extracellular matrix protein 1</fullName>
    </recommendedName>
    <alternativeName>
        <fullName evidence="18">Protein QBRICK</fullName>
    </alternativeName>
</protein>
<dbReference type="SUPFAM" id="SSF56436">
    <property type="entry name" value="C-type lectin-like"/>
    <property type="match status" value="1"/>
</dbReference>
<evidence type="ECO:0000256" key="2">
    <source>
        <dbReference type="ARBA" id="ARBA00005529"/>
    </source>
</evidence>
<evidence type="ECO:0000256" key="9">
    <source>
        <dbReference type="ARBA" id="ARBA00022737"/>
    </source>
</evidence>
<proteinExistence type="inferred from homology"/>
<evidence type="ECO:0000256" key="6">
    <source>
        <dbReference type="ARBA" id="ARBA00022723"/>
    </source>
</evidence>
<dbReference type="CDD" id="cd00037">
    <property type="entry name" value="CLECT"/>
    <property type="match status" value="1"/>
</dbReference>
<dbReference type="GeneID" id="103376243"/>
<evidence type="ECO:0000256" key="4">
    <source>
        <dbReference type="ARBA" id="ARBA00022525"/>
    </source>
</evidence>
<evidence type="ECO:0000256" key="15">
    <source>
        <dbReference type="ARBA" id="ARBA00058451"/>
    </source>
</evidence>
<dbReference type="InterPro" id="IPR016187">
    <property type="entry name" value="CTDL_fold"/>
</dbReference>
<sequence length="254" mass="29109">MIFQIIFPFSLQFQYHGIMQMQVEDDTSPSRKGRKANIQVVSRGTKQQPSAVLNKSKSHPQRKISKAQRTGLAKGHTPANSLVPKPCAPELMGLLHFNQTTNQLFHCNGVSWKPWAPTDQMVSAQTCPQGWTFHGGHCYILSTEHKATWSTANRACRERYKASLASVFSKGDMDWLWDFSGRKPFWIGLNDREGRGRWEWAGGEPVSYTNWRKTPPRSKMKGSRKCVLVWKRAKWQIRDCKTSRGHRFVCSVKT</sequence>
<keyword evidence="3" id="KW-0217">Developmental protein</keyword>
<dbReference type="Gene3D" id="3.10.100.10">
    <property type="entry name" value="Mannose-Binding Protein A, subunit A"/>
    <property type="match status" value="1"/>
</dbReference>
<keyword evidence="4" id="KW-0964">Secreted</keyword>
<evidence type="ECO:0000256" key="8">
    <source>
        <dbReference type="ARBA" id="ARBA00022734"/>
    </source>
</evidence>
<evidence type="ECO:0000256" key="13">
    <source>
        <dbReference type="ARBA" id="ARBA00023157"/>
    </source>
</evidence>
<organism evidence="21 22">
    <name type="scientific">Stegastes partitus</name>
    <name type="common">bicolor damselfish</name>
    <dbReference type="NCBI Taxonomy" id="144197"/>
    <lineage>
        <taxon>Eukaryota</taxon>
        <taxon>Metazoa</taxon>
        <taxon>Chordata</taxon>
        <taxon>Craniata</taxon>
        <taxon>Vertebrata</taxon>
        <taxon>Euteleostomi</taxon>
        <taxon>Actinopterygii</taxon>
        <taxon>Neopterygii</taxon>
        <taxon>Teleostei</taxon>
        <taxon>Neoteleostei</taxon>
        <taxon>Acanthomorphata</taxon>
        <taxon>Ovalentaria</taxon>
        <taxon>Pomacentridae</taxon>
        <taxon>Stegastes</taxon>
    </lineage>
</organism>
<keyword evidence="14" id="KW-0325">Glycoprotein</keyword>
<evidence type="ECO:0000256" key="11">
    <source>
        <dbReference type="ARBA" id="ARBA00022869"/>
    </source>
</evidence>
<evidence type="ECO:0000256" key="3">
    <source>
        <dbReference type="ARBA" id="ARBA00022473"/>
    </source>
</evidence>
<dbReference type="GO" id="GO:0009653">
    <property type="term" value="P:anatomical structure morphogenesis"/>
    <property type="evidence" value="ECO:0007669"/>
    <property type="project" value="TreeGrafter"/>
</dbReference>
<comment type="function">
    <text evidence="15">Extracellular matrix protein that plays a role in epidermal differentiation and is required for epidermal adhesion during embryonic development.</text>
</comment>
<dbReference type="Proteomes" id="UP000694891">
    <property type="component" value="Unplaced"/>
</dbReference>
<dbReference type="GO" id="GO:0046872">
    <property type="term" value="F:metal ion binding"/>
    <property type="evidence" value="ECO:0007669"/>
    <property type="project" value="UniProtKB-KW"/>
</dbReference>
<dbReference type="InterPro" id="IPR001304">
    <property type="entry name" value="C-type_lectin-like"/>
</dbReference>
<keyword evidence="7" id="KW-0732">Signal</keyword>
<dbReference type="GO" id="GO:0007155">
    <property type="term" value="P:cell adhesion"/>
    <property type="evidence" value="ECO:0007669"/>
    <property type="project" value="UniProtKB-KW"/>
</dbReference>
<evidence type="ECO:0000313" key="21">
    <source>
        <dbReference type="Proteomes" id="UP000694891"/>
    </source>
</evidence>
<accession>A0A9Y4NWE9</accession>
<gene>
    <name evidence="22" type="primary">LOC103376243</name>
</gene>
<dbReference type="PANTHER" id="PTHR45739:SF7">
    <property type="entry name" value="FRAS1-RELATED EXTRACELLULAR MATRIX PROTEIN 1"/>
    <property type="match status" value="1"/>
</dbReference>
<evidence type="ECO:0000256" key="5">
    <source>
        <dbReference type="ARBA" id="ARBA00022530"/>
    </source>
</evidence>
<keyword evidence="21" id="KW-1185">Reference proteome</keyword>
<keyword evidence="9" id="KW-0677">Repeat</keyword>
<evidence type="ECO:0000256" key="14">
    <source>
        <dbReference type="ARBA" id="ARBA00023180"/>
    </source>
</evidence>
<reference evidence="22" key="1">
    <citation type="submission" date="2025-08" db="UniProtKB">
        <authorList>
            <consortium name="RefSeq"/>
        </authorList>
    </citation>
    <scope>IDENTIFICATION</scope>
</reference>
<evidence type="ECO:0000256" key="1">
    <source>
        <dbReference type="ARBA" id="ARBA00004302"/>
    </source>
</evidence>
<keyword evidence="12" id="KW-0130">Cell adhesion</keyword>
<keyword evidence="13" id="KW-1015">Disulfide bond</keyword>
<evidence type="ECO:0000256" key="17">
    <source>
        <dbReference type="ARBA" id="ARBA00074560"/>
    </source>
</evidence>
<evidence type="ECO:0000256" key="7">
    <source>
        <dbReference type="ARBA" id="ARBA00022729"/>
    </source>
</evidence>